<dbReference type="AlphaFoldDB" id="A0A5C4U757"/>
<evidence type="ECO:0000256" key="6">
    <source>
        <dbReference type="ARBA" id="ARBA00022777"/>
    </source>
</evidence>
<keyword evidence="9" id="KW-0414">Isoprene biosynthesis</keyword>
<feature type="binding site" evidence="9">
    <location>
        <begin position="93"/>
        <end position="103"/>
    </location>
    <ligand>
        <name>ATP</name>
        <dbReference type="ChEBI" id="CHEBI:30616"/>
    </ligand>
</feature>
<evidence type="ECO:0000256" key="4">
    <source>
        <dbReference type="ARBA" id="ARBA00022679"/>
    </source>
</evidence>
<evidence type="ECO:0000256" key="2">
    <source>
        <dbReference type="ARBA" id="ARBA00012052"/>
    </source>
</evidence>
<dbReference type="InterPro" id="IPR014721">
    <property type="entry name" value="Ribsml_uS5_D2-typ_fold_subgr"/>
</dbReference>
<feature type="domain" description="GHMP kinase N-terminal" evidence="10">
    <location>
        <begin position="65"/>
        <end position="142"/>
    </location>
</feature>
<comment type="similarity">
    <text evidence="1 9">Belongs to the GHMP kinase family. IspE subfamily.</text>
</comment>
<dbReference type="PANTHER" id="PTHR43527:SF2">
    <property type="entry name" value="4-DIPHOSPHOCYTIDYL-2-C-METHYL-D-ERYTHRITOL KINASE, CHLOROPLASTIC"/>
    <property type="match status" value="1"/>
</dbReference>
<dbReference type="OrthoDB" id="3173073at2"/>
<dbReference type="Proteomes" id="UP000312032">
    <property type="component" value="Unassembled WGS sequence"/>
</dbReference>
<dbReference type="SUPFAM" id="SSF54211">
    <property type="entry name" value="Ribosomal protein S5 domain 2-like"/>
    <property type="match status" value="1"/>
</dbReference>
<dbReference type="GO" id="GO:0005524">
    <property type="term" value="F:ATP binding"/>
    <property type="evidence" value="ECO:0007669"/>
    <property type="project" value="UniProtKB-UniRule"/>
</dbReference>
<evidence type="ECO:0000256" key="8">
    <source>
        <dbReference type="ARBA" id="ARBA00032554"/>
    </source>
</evidence>
<protein>
    <recommendedName>
        <fullName evidence="3 9">4-diphosphocytidyl-2-C-methyl-D-erythritol kinase</fullName>
        <shortName evidence="9">CMK</shortName>
        <ecNumber evidence="2 9">2.7.1.148</ecNumber>
    </recommendedName>
    <alternativeName>
        <fullName evidence="8 9">4-(cytidine-5'-diphospho)-2-C-methyl-D-erythritol kinase</fullName>
    </alternativeName>
</protein>
<dbReference type="PANTHER" id="PTHR43527">
    <property type="entry name" value="4-DIPHOSPHOCYTIDYL-2-C-METHYL-D-ERYTHRITOL KINASE, CHLOROPLASTIC"/>
    <property type="match status" value="1"/>
</dbReference>
<dbReference type="NCBIfam" id="NF002870">
    <property type="entry name" value="PRK03188.1"/>
    <property type="match status" value="1"/>
</dbReference>
<dbReference type="UniPathway" id="UPA00056">
    <property type="reaction ID" value="UER00094"/>
</dbReference>
<evidence type="ECO:0000313" key="12">
    <source>
        <dbReference type="EMBL" id="TNM00448.1"/>
    </source>
</evidence>
<reference evidence="12 13" key="1">
    <citation type="submission" date="2019-06" db="EMBL/GenBank/DDBJ databases">
        <authorList>
            <person name="Li J."/>
        </authorList>
    </citation>
    <scope>NUCLEOTIDE SEQUENCE [LARGE SCALE GENOMIC DNA]</scope>
    <source>
        <strain evidence="12 13">LMG 28165</strain>
    </source>
</reference>
<comment type="function">
    <text evidence="9">Catalyzes the phosphorylation of the position 2 hydroxy group of 4-diphosphocytidyl-2C-methyl-D-erythritol.</text>
</comment>
<gene>
    <name evidence="9" type="primary">ispE</name>
    <name evidence="12" type="ORF">FHE74_00405</name>
</gene>
<evidence type="ECO:0000256" key="7">
    <source>
        <dbReference type="ARBA" id="ARBA00022840"/>
    </source>
</evidence>
<dbReference type="HAMAP" id="MF_00061">
    <property type="entry name" value="IspE"/>
    <property type="match status" value="1"/>
</dbReference>
<dbReference type="GO" id="GO:0050515">
    <property type="term" value="F:4-(cytidine 5'-diphospho)-2-C-methyl-D-erythritol kinase activity"/>
    <property type="evidence" value="ECO:0007669"/>
    <property type="project" value="UniProtKB-UniRule"/>
</dbReference>
<dbReference type="InterPro" id="IPR004424">
    <property type="entry name" value="IspE"/>
</dbReference>
<feature type="active site" evidence="9">
    <location>
        <position position="135"/>
    </location>
</feature>
<dbReference type="SUPFAM" id="SSF55060">
    <property type="entry name" value="GHMP Kinase, C-terminal domain"/>
    <property type="match status" value="1"/>
</dbReference>
<dbReference type="Pfam" id="PF08544">
    <property type="entry name" value="GHMP_kinases_C"/>
    <property type="match status" value="1"/>
</dbReference>
<evidence type="ECO:0000259" key="11">
    <source>
        <dbReference type="Pfam" id="PF08544"/>
    </source>
</evidence>
<name>A0A5C4U757_9CORY</name>
<comment type="pathway">
    <text evidence="9">Isoprenoid biosynthesis; isopentenyl diphosphate biosynthesis via DXP pathway; isopentenyl diphosphate from 1-deoxy-D-xylulose 5-phosphate: step 3/6.</text>
</comment>
<dbReference type="Gene3D" id="3.30.70.890">
    <property type="entry name" value="GHMP kinase, C-terminal domain"/>
    <property type="match status" value="1"/>
</dbReference>
<dbReference type="InterPro" id="IPR006204">
    <property type="entry name" value="GHMP_kinase_N_dom"/>
</dbReference>
<feature type="active site" evidence="9">
    <location>
        <position position="8"/>
    </location>
</feature>
<evidence type="ECO:0000256" key="3">
    <source>
        <dbReference type="ARBA" id="ARBA00017473"/>
    </source>
</evidence>
<evidence type="ECO:0000256" key="1">
    <source>
        <dbReference type="ARBA" id="ARBA00009684"/>
    </source>
</evidence>
<dbReference type="EC" id="2.7.1.148" evidence="2 9"/>
<dbReference type="InterPro" id="IPR036554">
    <property type="entry name" value="GHMP_kinase_C_sf"/>
</dbReference>
<keyword evidence="6 9" id="KW-0418">Kinase</keyword>
<dbReference type="EMBL" id="VDHJ01000001">
    <property type="protein sequence ID" value="TNM00448.1"/>
    <property type="molecule type" value="Genomic_DNA"/>
</dbReference>
<dbReference type="GO" id="GO:0019288">
    <property type="term" value="P:isopentenyl diphosphate biosynthetic process, methylerythritol 4-phosphate pathway"/>
    <property type="evidence" value="ECO:0007669"/>
    <property type="project" value="UniProtKB-UniRule"/>
</dbReference>
<dbReference type="Pfam" id="PF00288">
    <property type="entry name" value="GHMP_kinases_N"/>
    <property type="match status" value="1"/>
</dbReference>
<evidence type="ECO:0000259" key="10">
    <source>
        <dbReference type="Pfam" id="PF00288"/>
    </source>
</evidence>
<dbReference type="GO" id="GO:0016114">
    <property type="term" value="P:terpenoid biosynthetic process"/>
    <property type="evidence" value="ECO:0007669"/>
    <property type="project" value="UniProtKB-UniRule"/>
</dbReference>
<keyword evidence="5 9" id="KW-0547">Nucleotide-binding</keyword>
<dbReference type="NCBIfam" id="TIGR00154">
    <property type="entry name" value="ispE"/>
    <property type="match status" value="1"/>
</dbReference>
<feature type="domain" description="GHMP kinase C-terminal" evidence="11">
    <location>
        <begin position="202"/>
        <end position="274"/>
    </location>
</feature>
<proteinExistence type="inferred from homology"/>
<dbReference type="InterPro" id="IPR020568">
    <property type="entry name" value="Ribosomal_Su5_D2-typ_SF"/>
</dbReference>
<keyword evidence="13" id="KW-1185">Reference proteome</keyword>
<sequence>MKASAPGKVNLFLGCGDVRADGYHELVTIFQAVSLRETVEITAGRPQVINAGGRYGHLTPLDTSNLAWRAVELVAQEIDVVPEVEVSITKEVPVAGGMAGGSADAAAALVAANAFFAADLSQQRLHELAAQLGADVPFCLHGSTALGRGRGDELTSLIQRGEYTWAFVMSHRGLSTPEVFQTWDRLRLDGRATSSLDYSAVAQALAAGDQQALAQAMSNDLQAAACSLRPELRTIMRIGHQAGALRAMVSGSGPTVAFLCENDATAREVIGAVTSETSGTFGITAGGPVPGAQLEN</sequence>
<evidence type="ECO:0000256" key="5">
    <source>
        <dbReference type="ARBA" id="ARBA00022741"/>
    </source>
</evidence>
<evidence type="ECO:0000313" key="13">
    <source>
        <dbReference type="Proteomes" id="UP000312032"/>
    </source>
</evidence>
<keyword evidence="4 9" id="KW-0808">Transferase</keyword>
<accession>A0A5C4U757</accession>
<organism evidence="12 13">
    <name type="scientific">Corynebacterium tapiri</name>
    <dbReference type="NCBI Taxonomy" id="1448266"/>
    <lineage>
        <taxon>Bacteria</taxon>
        <taxon>Bacillati</taxon>
        <taxon>Actinomycetota</taxon>
        <taxon>Actinomycetes</taxon>
        <taxon>Mycobacteriales</taxon>
        <taxon>Corynebacteriaceae</taxon>
        <taxon>Corynebacterium</taxon>
    </lineage>
</organism>
<dbReference type="RefSeq" id="WP_139464446.1">
    <property type="nucleotide sequence ID" value="NZ_VDHJ01000001.1"/>
</dbReference>
<dbReference type="Gene3D" id="3.30.230.10">
    <property type="match status" value="1"/>
</dbReference>
<comment type="caution">
    <text evidence="12">The sequence shown here is derived from an EMBL/GenBank/DDBJ whole genome shotgun (WGS) entry which is preliminary data.</text>
</comment>
<dbReference type="InterPro" id="IPR013750">
    <property type="entry name" value="GHMP_kinase_C_dom"/>
</dbReference>
<comment type="catalytic activity">
    <reaction evidence="9">
        <text>4-CDP-2-C-methyl-D-erythritol + ATP = 4-CDP-2-C-methyl-D-erythritol 2-phosphate + ADP + H(+)</text>
        <dbReference type="Rhea" id="RHEA:18437"/>
        <dbReference type="ChEBI" id="CHEBI:15378"/>
        <dbReference type="ChEBI" id="CHEBI:30616"/>
        <dbReference type="ChEBI" id="CHEBI:57823"/>
        <dbReference type="ChEBI" id="CHEBI:57919"/>
        <dbReference type="ChEBI" id="CHEBI:456216"/>
        <dbReference type="EC" id="2.7.1.148"/>
    </reaction>
</comment>
<keyword evidence="7 9" id="KW-0067">ATP-binding</keyword>
<evidence type="ECO:0000256" key="9">
    <source>
        <dbReference type="HAMAP-Rule" id="MF_00061"/>
    </source>
</evidence>
<dbReference type="PIRSF" id="PIRSF010376">
    <property type="entry name" value="IspE"/>
    <property type="match status" value="1"/>
</dbReference>